<name>A0A366MC15_9EURY</name>
<evidence type="ECO:0000313" key="1">
    <source>
        <dbReference type="EMBL" id="RBQ23781.1"/>
    </source>
</evidence>
<organism evidence="1 2">
    <name type="scientific">Candidatus Methanobinarius endosymbioticus</name>
    <dbReference type="NCBI Taxonomy" id="2006182"/>
    <lineage>
        <taxon>Archaea</taxon>
        <taxon>Methanobacteriati</taxon>
        <taxon>Methanobacteriota</taxon>
        <taxon>Methanomada group</taxon>
        <taxon>Methanobacteria</taxon>
        <taxon>Methanobacteriales</taxon>
        <taxon>Methanobacteriaceae</taxon>
        <taxon>Candidatus Methanobinarius</taxon>
    </lineage>
</organism>
<accession>A0A366MC15</accession>
<dbReference type="EMBL" id="NIZT01000019">
    <property type="protein sequence ID" value="RBQ23781.1"/>
    <property type="molecule type" value="Genomic_DNA"/>
</dbReference>
<reference evidence="1 2" key="1">
    <citation type="submission" date="2018-06" db="EMBL/GenBank/DDBJ databases">
        <title>Genomic insight into two independent archaeal endosymbiosis events.</title>
        <authorList>
            <person name="Lind A.E."/>
            <person name="Lewis W.H."/>
            <person name="Spang A."/>
            <person name="Guy L."/>
            <person name="Embley M.T."/>
            <person name="Ettema T.J.G."/>
        </authorList>
    </citation>
    <scope>NUCLEOTIDE SEQUENCE [LARGE SCALE GENOMIC DNA]</scope>
    <source>
        <strain evidence="1">NOE</strain>
    </source>
</reference>
<keyword evidence="2" id="KW-1185">Reference proteome</keyword>
<protein>
    <recommendedName>
        <fullName evidence="3">Right handed beta helix domain-containing protein</fullName>
    </recommendedName>
</protein>
<dbReference type="Proteomes" id="UP000253099">
    <property type="component" value="Unassembled WGS sequence"/>
</dbReference>
<comment type="caution">
    <text evidence="1">The sequence shown here is derived from an EMBL/GenBank/DDBJ whole genome shotgun (WGS) entry which is preliminary data.</text>
</comment>
<dbReference type="AlphaFoldDB" id="A0A366MC15"/>
<evidence type="ECO:0000313" key="2">
    <source>
        <dbReference type="Proteomes" id="UP000253099"/>
    </source>
</evidence>
<proteinExistence type="predicted"/>
<evidence type="ECO:0008006" key="3">
    <source>
        <dbReference type="Google" id="ProtNLM"/>
    </source>
</evidence>
<sequence>MVNNTCNINNGGAIISGGNNLRVIDSNFTNNIAVSSSETIYSRGVNSSFTNLNFVNNSASSVGAISIHGDNSSVINSAFI</sequence>
<gene>
    <name evidence="1" type="ORF">ALNOE001_06700</name>
</gene>